<evidence type="ECO:0000313" key="3">
    <source>
        <dbReference type="Proteomes" id="UP000271624"/>
    </source>
</evidence>
<dbReference type="SUPFAM" id="SSF56784">
    <property type="entry name" value="HAD-like"/>
    <property type="match status" value="1"/>
</dbReference>
<dbReference type="InterPro" id="IPR050582">
    <property type="entry name" value="HAD-like_SerB"/>
</dbReference>
<dbReference type="GO" id="GO:0000287">
    <property type="term" value="F:magnesium ion binding"/>
    <property type="evidence" value="ECO:0007669"/>
    <property type="project" value="TreeGrafter"/>
</dbReference>
<dbReference type="Gene3D" id="3.90.1470.20">
    <property type="match status" value="1"/>
</dbReference>
<evidence type="ECO:0000256" key="1">
    <source>
        <dbReference type="ARBA" id="ARBA00009184"/>
    </source>
</evidence>
<dbReference type="GO" id="GO:0005737">
    <property type="term" value="C:cytoplasm"/>
    <property type="evidence" value="ECO:0007669"/>
    <property type="project" value="TreeGrafter"/>
</dbReference>
<protein>
    <submittedName>
        <fullName evidence="2">2-hydroxy-3-keto-5-methylthiopentenyl-1-phosphate phosphatase</fullName>
    </submittedName>
</protein>
<dbReference type="PANTHER" id="PTHR43344">
    <property type="entry name" value="PHOSPHOSERINE PHOSPHATASE"/>
    <property type="match status" value="1"/>
</dbReference>
<proteinExistence type="inferred from homology"/>
<reference evidence="2" key="1">
    <citation type="submission" date="2018-12" db="EMBL/GenBank/DDBJ databases">
        <authorList>
            <person name="Will S."/>
            <person name="Neumann-Schaal M."/>
            <person name="Henke P."/>
        </authorList>
    </citation>
    <scope>NUCLEOTIDE SEQUENCE</scope>
    <source>
        <strain evidence="2">PCC 7102</strain>
    </source>
</reference>
<reference evidence="2" key="2">
    <citation type="journal article" date="2019" name="Genome Biol. Evol.">
        <title>Day and night: Metabolic profiles and evolutionary relationships of six axenic non-marine cyanobacteria.</title>
        <authorList>
            <person name="Will S.E."/>
            <person name="Henke P."/>
            <person name="Boedeker C."/>
            <person name="Huang S."/>
            <person name="Brinkmann H."/>
            <person name="Rohde M."/>
            <person name="Jarek M."/>
            <person name="Friedl T."/>
            <person name="Seufert S."/>
            <person name="Schumacher M."/>
            <person name="Overmann J."/>
            <person name="Neumann-Schaal M."/>
            <person name="Petersen J."/>
        </authorList>
    </citation>
    <scope>NUCLEOTIDE SEQUENCE [LARGE SCALE GENOMIC DNA]</scope>
    <source>
        <strain evidence="2">PCC 7102</strain>
    </source>
</reference>
<comment type="similarity">
    <text evidence="1">Belongs to the HAD-like hydrolase superfamily. SerB family.</text>
</comment>
<dbReference type="PANTHER" id="PTHR43344:SF21">
    <property type="entry name" value="POLYOL PHOSPHATE PHOSPHATASE PYP1"/>
    <property type="match status" value="1"/>
</dbReference>
<comment type="caution">
    <text evidence="2">The sequence shown here is derived from an EMBL/GenBank/DDBJ whole genome shotgun (WGS) entry which is preliminary data.</text>
</comment>
<dbReference type="Pfam" id="PF12710">
    <property type="entry name" value="HAD"/>
    <property type="match status" value="1"/>
</dbReference>
<organism evidence="2 3">
    <name type="scientific">Dulcicalothrix desertica PCC 7102</name>
    <dbReference type="NCBI Taxonomy" id="232991"/>
    <lineage>
        <taxon>Bacteria</taxon>
        <taxon>Bacillati</taxon>
        <taxon>Cyanobacteriota</taxon>
        <taxon>Cyanophyceae</taxon>
        <taxon>Nostocales</taxon>
        <taxon>Calotrichaceae</taxon>
        <taxon>Dulcicalothrix</taxon>
    </lineage>
</organism>
<dbReference type="Proteomes" id="UP000271624">
    <property type="component" value="Unassembled WGS sequence"/>
</dbReference>
<dbReference type="InterPro" id="IPR023214">
    <property type="entry name" value="HAD_sf"/>
</dbReference>
<dbReference type="NCBIfam" id="TIGR01488">
    <property type="entry name" value="HAD-SF-IB"/>
    <property type="match status" value="1"/>
</dbReference>
<dbReference type="InterPro" id="IPR036412">
    <property type="entry name" value="HAD-like_sf"/>
</dbReference>
<dbReference type="GO" id="GO:0036424">
    <property type="term" value="F:L-phosphoserine phosphatase activity"/>
    <property type="evidence" value="ECO:0007669"/>
    <property type="project" value="TreeGrafter"/>
</dbReference>
<sequence length="216" mass="24394">MKNIVFCDFDGTITAQETFVAVLKEFAPELAAELIPQMYALKVTLRDGVRRILESIPSSCLPEILEYTRRQQMRAGLLELLDFLEERDVPFVVVSGGLRSMVCAVLDSLVERAHAIYAIDIDTSGSHFRVVSPYEGETELVDKVKVMDLYDATNTKIAIGDSVTDLNMATSAPVVFARDRLAKYIDERNFPYIAWNDFFDIRNALIEIWDNEATIT</sequence>
<dbReference type="GO" id="GO:0006564">
    <property type="term" value="P:L-serine biosynthetic process"/>
    <property type="evidence" value="ECO:0007669"/>
    <property type="project" value="TreeGrafter"/>
</dbReference>
<name>A0A3S1C5V2_9CYAN</name>
<dbReference type="OrthoDB" id="9804940at2"/>
<evidence type="ECO:0000313" key="2">
    <source>
        <dbReference type="EMBL" id="RUS97496.1"/>
    </source>
</evidence>
<keyword evidence="3" id="KW-1185">Reference proteome</keyword>
<gene>
    <name evidence="2" type="primary">mtnX</name>
    <name evidence="2" type="ORF">DSM106972_084440</name>
</gene>
<dbReference type="RefSeq" id="WP_127086466.1">
    <property type="nucleotide sequence ID" value="NZ_RSCL01000032.1"/>
</dbReference>
<accession>A0A3S1C5V2</accession>
<dbReference type="AlphaFoldDB" id="A0A3S1C5V2"/>
<dbReference type="EMBL" id="RSCL01000032">
    <property type="protein sequence ID" value="RUS97496.1"/>
    <property type="molecule type" value="Genomic_DNA"/>
</dbReference>
<dbReference type="Gene3D" id="3.40.50.1000">
    <property type="entry name" value="HAD superfamily/HAD-like"/>
    <property type="match status" value="1"/>
</dbReference>